<evidence type="ECO:0000313" key="11">
    <source>
        <dbReference type="Proteomes" id="UP000186601"/>
    </source>
</evidence>
<comment type="similarity">
    <text evidence="1">Belongs to the peptidase M20A family.</text>
</comment>
<dbReference type="Gene3D" id="3.40.630.10">
    <property type="entry name" value="Zn peptidases"/>
    <property type="match status" value="1"/>
</dbReference>
<gene>
    <name evidence="10" type="ORF">PHLCEN_2v8653</name>
</gene>
<keyword evidence="3 7" id="KW-0479">Metal-binding</keyword>
<dbReference type="Proteomes" id="UP000186601">
    <property type="component" value="Unassembled WGS sequence"/>
</dbReference>
<dbReference type="PANTHER" id="PTHR45962">
    <property type="entry name" value="N-FATTY-ACYL-AMINO ACID SYNTHASE/HYDROLASE PM20D1"/>
    <property type="match status" value="1"/>
</dbReference>
<dbReference type="PIRSF" id="PIRSF037217">
    <property type="entry name" value="Carboxypeptidase_S"/>
    <property type="match status" value="1"/>
</dbReference>
<dbReference type="GO" id="GO:0046872">
    <property type="term" value="F:metal ion binding"/>
    <property type="evidence" value="ECO:0007669"/>
    <property type="project" value="UniProtKB-KW"/>
</dbReference>
<evidence type="ECO:0000256" key="7">
    <source>
        <dbReference type="PIRSR" id="PIRSR037217-2"/>
    </source>
</evidence>
<reference evidence="10 11" key="1">
    <citation type="submission" date="2018-02" db="EMBL/GenBank/DDBJ databases">
        <title>Genome sequence of the basidiomycete white-rot fungus Phlebia centrifuga.</title>
        <authorList>
            <person name="Granchi Z."/>
            <person name="Peng M."/>
            <person name="de Vries R.P."/>
            <person name="Hilden K."/>
            <person name="Makela M.R."/>
            <person name="Grigoriev I."/>
            <person name="Riley R."/>
        </authorList>
    </citation>
    <scope>NUCLEOTIDE SEQUENCE [LARGE SCALE GENOMIC DNA]</scope>
    <source>
        <strain evidence="10 11">FBCC195</strain>
    </source>
</reference>
<dbReference type="Pfam" id="PF07687">
    <property type="entry name" value="M20_dimer"/>
    <property type="match status" value="1"/>
</dbReference>
<feature type="domain" description="Peptidase M20 dimerisation" evidence="9">
    <location>
        <begin position="274"/>
        <end position="410"/>
    </location>
</feature>
<evidence type="ECO:0000256" key="5">
    <source>
        <dbReference type="ARBA" id="ARBA00022833"/>
    </source>
</evidence>
<dbReference type="STRING" id="98765.A0A2R6NT31"/>
<feature type="binding site" evidence="7">
    <location>
        <position position="156"/>
    </location>
    <ligand>
        <name>Zn(2+)</name>
        <dbReference type="ChEBI" id="CHEBI:29105"/>
        <label>2</label>
    </ligand>
</feature>
<dbReference type="Pfam" id="PF01546">
    <property type="entry name" value="Peptidase_M20"/>
    <property type="match status" value="1"/>
</dbReference>
<dbReference type="GO" id="GO:0004181">
    <property type="term" value="F:metallocarboxypeptidase activity"/>
    <property type="evidence" value="ECO:0007669"/>
    <property type="project" value="InterPro"/>
</dbReference>
<name>A0A2R6NT31_9APHY</name>
<feature type="signal peptide" evidence="8">
    <location>
        <begin position="1"/>
        <end position="21"/>
    </location>
</feature>
<feature type="active site" description="Proton acceptor" evidence="6">
    <location>
        <position position="225"/>
    </location>
</feature>
<comment type="caution">
    <text evidence="10">The sequence shown here is derived from an EMBL/GenBank/DDBJ whole genome shotgun (WGS) entry which is preliminary data.</text>
</comment>
<evidence type="ECO:0000256" key="2">
    <source>
        <dbReference type="ARBA" id="ARBA00022670"/>
    </source>
</evidence>
<keyword evidence="2" id="KW-0645">Protease</keyword>
<dbReference type="SUPFAM" id="SSF53187">
    <property type="entry name" value="Zn-dependent exopeptidases"/>
    <property type="match status" value="1"/>
</dbReference>
<dbReference type="GO" id="GO:0000328">
    <property type="term" value="C:fungal-type vacuole lumen"/>
    <property type="evidence" value="ECO:0007669"/>
    <property type="project" value="TreeGrafter"/>
</dbReference>
<feature type="binding site" evidence="7">
    <location>
        <position position="226"/>
    </location>
    <ligand>
        <name>Zn(2+)</name>
        <dbReference type="ChEBI" id="CHEBI:29105"/>
        <label>1</label>
    </ligand>
</feature>
<protein>
    <recommendedName>
        <fullName evidence="9">Peptidase M20 dimerisation domain-containing protein</fullName>
    </recommendedName>
</protein>
<dbReference type="EMBL" id="MLYV02000860">
    <property type="protein sequence ID" value="PSR76155.1"/>
    <property type="molecule type" value="Genomic_DNA"/>
</dbReference>
<keyword evidence="5 7" id="KW-0862">Zinc</keyword>
<dbReference type="CDD" id="cd05674">
    <property type="entry name" value="M20_yscS"/>
    <property type="match status" value="1"/>
</dbReference>
<keyword evidence="11" id="KW-1185">Reference proteome</keyword>
<dbReference type="InterPro" id="IPR002933">
    <property type="entry name" value="Peptidase_M20"/>
</dbReference>
<dbReference type="OrthoDB" id="3064516at2759"/>
<keyword evidence="4" id="KW-0378">Hydrolase</keyword>
<evidence type="ECO:0000256" key="1">
    <source>
        <dbReference type="ARBA" id="ARBA00006247"/>
    </source>
</evidence>
<dbReference type="InterPro" id="IPR047177">
    <property type="entry name" value="Pept_M20A"/>
</dbReference>
<dbReference type="InterPro" id="IPR011650">
    <property type="entry name" value="Peptidase_M20_dimer"/>
</dbReference>
<dbReference type="InterPro" id="IPR017141">
    <property type="entry name" value="Pept_M20_carboxypep"/>
</dbReference>
<feature type="binding site" evidence="7">
    <location>
        <position position="254"/>
    </location>
    <ligand>
        <name>Zn(2+)</name>
        <dbReference type="ChEBI" id="CHEBI:29105"/>
        <label>2</label>
    </ligand>
</feature>
<keyword evidence="8" id="KW-0732">Signal</keyword>
<feature type="chain" id="PRO_5015337998" description="Peptidase M20 dimerisation domain-containing protein" evidence="8">
    <location>
        <begin position="22"/>
        <end position="553"/>
    </location>
</feature>
<proteinExistence type="inferred from homology"/>
<evidence type="ECO:0000259" key="9">
    <source>
        <dbReference type="Pfam" id="PF07687"/>
    </source>
</evidence>
<dbReference type="AlphaFoldDB" id="A0A2R6NT31"/>
<feature type="binding site" evidence="7">
    <location>
        <position position="191"/>
    </location>
    <ligand>
        <name>Zn(2+)</name>
        <dbReference type="ChEBI" id="CHEBI:29105"/>
        <label>2</label>
    </ligand>
</feature>
<feature type="binding site" evidence="7">
    <location>
        <position position="191"/>
    </location>
    <ligand>
        <name>Zn(2+)</name>
        <dbReference type="ChEBI" id="CHEBI:29105"/>
        <label>1</label>
    </ligand>
</feature>
<dbReference type="GO" id="GO:0051603">
    <property type="term" value="P:proteolysis involved in protein catabolic process"/>
    <property type="evidence" value="ECO:0007669"/>
    <property type="project" value="TreeGrafter"/>
</dbReference>
<evidence type="ECO:0000256" key="4">
    <source>
        <dbReference type="ARBA" id="ARBA00022801"/>
    </source>
</evidence>
<dbReference type="PANTHER" id="PTHR45962:SF1">
    <property type="entry name" value="N-FATTY-ACYL-AMINO ACID SYNTHASE_HYDROLASE PM20D1"/>
    <property type="match status" value="1"/>
</dbReference>
<evidence type="ECO:0000256" key="6">
    <source>
        <dbReference type="PIRSR" id="PIRSR037217-1"/>
    </source>
</evidence>
<feature type="active site" evidence="6">
    <location>
        <position position="158"/>
    </location>
</feature>
<organism evidence="10 11">
    <name type="scientific">Hermanssonia centrifuga</name>
    <dbReference type="NCBI Taxonomy" id="98765"/>
    <lineage>
        <taxon>Eukaryota</taxon>
        <taxon>Fungi</taxon>
        <taxon>Dikarya</taxon>
        <taxon>Basidiomycota</taxon>
        <taxon>Agaricomycotina</taxon>
        <taxon>Agaricomycetes</taxon>
        <taxon>Polyporales</taxon>
        <taxon>Meruliaceae</taxon>
        <taxon>Hermanssonia</taxon>
    </lineage>
</organism>
<feature type="binding site" evidence="7">
    <location>
        <position position="516"/>
    </location>
    <ligand>
        <name>Zn(2+)</name>
        <dbReference type="ChEBI" id="CHEBI:29105"/>
        <label>1</label>
    </ligand>
</feature>
<evidence type="ECO:0000256" key="8">
    <source>
        <dbReference type="SAM" id="SignalP"/>
    </source>
</evidence>
<evidence type="ECO:0000256" key="3">
    <source>
        <dbReference type="ARBA" id="ARBA00022723"/>
    </source>
</evidence>
<evidence type="ECO:0000313" key="10">
    <source>
        <dbReference type="EMBL" id="PSR76155.1"/>
    </source>
</evidence>
<sequence length="553" mass="59895">MSSVFSRLLVSLLCSITLAHAHSTAQLHLQTALVPLNLPTEDYAACGQVAPLNPSESQRSRINVNLDVLYGRDSFKLRTFEALGGAIRIPTESYDDLAPVGQDDRWDIFALLHEYLEGTFPLVYQSLRVTKVNTYGIVLHWQGSNESLLPVLMTAHQDVVPVEPSTVNQWVHPPYSGYYDGTWIWGRGSCDDKSDIISQLTTIESLLKEDFQPSRTFVFAFGFDEEASGLEGAGHLAVYLKSRYGINSFAALLDEGGGFGKLYGGNVLFAGPSTGEKGYLDVRLEVSTPGGHSSVPPAHTGIGILASAIVAIESHSHDASLARSGTVFQMLQCAAAHGPDITTTLRSLIEKAASDDQALIELSDALVKMGPKFAALVGTTQAVDLISGGVKVNALPERVETVINHRIAEHRKFNLTLVSFGTNVTIGSEGAGHVILSKAWGTSLEPAPMTPISSSKPYEILAGTIKAALKSSTIYNSTAVVVSPSLAIDTQFYWNLTKHIFRYSHSTDDGRYNQAHTVNEASAYKVVALKGEALIDKIRFHTKFILNWDESTS</sequence>
<accession>A0A2R6NT31</accession>